<sequence>MKRIPSLRAYLDALDDLGDLRILRHEVDPELELGATVRRAYETRAPAPLFERVRGAAPGFRVLGAPAALSSRADQPFARLALSLGLPPGSTPRDIMGVLSAAHDRPRIPPREVARADAPCKENVLLDDAVDLGRFPAPLLHDGDGGRYFNTWGTVVAATPDGSWTNWAVARAMVLDRRRMTGAVVPTQHLGMIHRQWAERGQPMPFALAQGCEPGVPIVSGMPFPAGVDEADVLGGLFGEPVDVVRCETVPLSVPATAEIVVEGHLSHEETAPEGPMGEYAGYLSGAPRPQPVYRVTAITHRNDPILPVVVAGQPVDEDHTVSALTAAAECLRVLRAADLPVEMAWVPLETAGHWCVVTVRADWRQRYGSDPRELTRRIAELVLATRFGAWMARIIVVDDDVDATDLGEVVWAFATRGHPRDGLLVFDAMPLLPLMVCYTAAERMAAEGPKLAHNCLLPAPGPDRPRRCSFEHNYPAEIRRRVLEREVTGRRPAAG</sequence>
<feature type="binding site" evidence="1">
    <location>
        <position position="230"/>
    </location>
    <ligand>
        <name>Mn(2+)</name>
        <dbReference type="ChEBI" id="CHEBI:29035"/>
    </ligand>
</feature>
<dbReference type="InterPro" id="IPR049383">
    <property type="entry name" value="UbiD-like_N"/>
</dbReference>
<dbReference type="Pfam" id="PF20695">
    <property type="entry name" value="UbiD_N"/>
    <property type="match status" value="1"/>
</dbReference>
<keyword evidence="1 5" id="KW-0456">Lyase</keyword>
<feature type="binding site" evidence="1">
    <location>
        <position position="171"/>
    </location>
    <ligand>
        <name>prenylated FMN</name>
        <dbReference type="ChEBI" id="CHEBI:87746"/>
    </ligand>
</feature>
<dbReference type="Pfam" id="PF20696">
    <property type="entry name" value="UbiD_C"/>
    <property type="match status" value="1"/>
</dbReference>
<feature type="active site" description="Proton donor" evidence="1">
    <location>
        <position position="279"/>
    </location>
</feature>
<comment type="subunit">
    <text evidence="1">Homodimer.</text>
</comment>
<dbReference type="InterPro" id="IPR032903">
    <property type="entry name" value="FDC-like"/>
</dbReference>
<dbReference type="PANTHER" id="PTHR30108">
    <property type="entry name" value="3-OCTAPRENYL-4-HYDROXYBENZOATE CARBOXY-LYASE-RELATED"/>
    <property type="match status" value="1"/>
</dbReference>
<feature type="binding site" evidence="1">
    <location>
        <position position="169"/>
    </location>
    <ligand>
        <name>prenylated FMN</name>
        <dbReference type="ChEBI" id="CHEBI:87746"/>
    </ligand>
</feature>
<keyword evidence="1" id="KW-0464">Manganese</keyword>
<feature type="binding site" evidence="1">
    <location>
        <position position="188"/>
    </location>
    <ligand>
        <name>prenylated FMN</name>
        <dbReference type="ChEBI" id="CHEBI:87746"/>
    </ligand>
</feature>
<dbReference type="EC" id="4.1.1.93" evidence="1"/>
<dbReference type="PANTHER" id="PTHR30108:SF17">
    <property type="entry name" value="FERULIC ACID DECARBOXYLASE 1"/>
    <property type="match status" value="1"/>
</dbReference>
<evidence type="ECO:0000256" key="1">
    <source>
        <dbReference type="HAMAP-Rule" id="MF_01983"/>
    </source>
</evidence>
<proteinExistence type="inferred from homology"/>
<dbReference type="RefSeq" id="WP_055471524.1">
    <property type="nucleotide sequence ID" value="NZ_JBIRWE010000001.1"/>
</dbReference>
<comment type="cofactor">
    <cofactor evidence="1">
        <name>Mn(2+)</name>
        <dbReference type="ChEBI" id="CHEBI:29035"/>
    </cofactor>
    <text evidence="1">Binds 1 Mn(2+) per subunit.</text>
</comment>
<dbReference type="SUPFAM" id="SSF143968">
    <property type="entry name" value="UbiD C-terminal domain-like"/>
    <property type="match status" value="1"/>
</dbReference>
<feature type="domain" description="3-octaprenyl-4-hydroxybenzoate carboxy-lyase-like Rift-related" evidence="2">
    <location>
        <begin position="112"/>
        <end position="315"/>
    </location>
</feature>
<gene>
    <name evidence="5" type="ORF">ACH429_03355</name>
</gene>
<comment type="caution">
    <text evidence="5">The sequence shown here is derived from an EMBL/GenBank/DDBJ whole genome shotgun (WGS) entry which is preliminary data.</text>
</comment>
<protein>
    <recommendedName>
        <fullName evidence="1">Pyrrole-2-carboxylic acid decarboxylase</fullName>
        <shortName evidence="1">P2C decarboxylase</shortName>
        <ecNumber evidence="1">4.1.1.93</ecNumber>
    </recommendedName>
</protein>
<comment type="similarity">
    <text evidence="1">Belongs to the UbiD family. UbiD-like/FDC subfamily.</text>
</comment>
<dbReference type="HAMAP" id="MF_01983">
    <property type="entry name" value="UbiD_FDC"/>
    <property type="match status" value="1"/>
</dbReference>
<feature type="binding site" evidence="1">
    <location>
        <position position="230"/>
    </location>
    <ligand>
        <name>prenylated FMN</name>
        <dbReference type="ChEBI" id="CHEBI:87746"/>
    </ligand>
</feature>
<feature type="binding site" evidence="1">
    <location>
        <position position="230"/>
    </location>
    <ligand>
        <name>K(+)</name>
        <dbReference type="ChEBI" id="CHEBI:29103"/>
    </ligand>
</feature>
<reference evidence="5 6" key="1">
    <citation type="submission" date="2024-10" db="EMBL/GenBank/DDBJ databases">
        <title>The Natural Products Discovery Center: Release of the First 8490 Sequenced Strains for Exploring Actinobacteria Biosynthetic Diversity.</title>
        <authorList>
            <person name="Kalkreuter E."/>
            <person name="Kautsar S.A."/>
            <person name="Yang D."/>
            <person name="Bader C.D."/>
            <person name="Teijaro C.N."/>
            <person name="Fluegel L."/>
            <person name="Davis C.M."/>
            <person name="Simpson J.R."/>
            <person name="Lauterbach L."/>
            <person name="Steele A.D."/>
            <person name="Gui C."/>
            <person name="Meng S."/>
            <person name="Li G."/>
            <person name="Viehrig K."/>
            <person name="Ye F."/>
            <person name="Su P."/>
            <person name="Kiefer A.F."/>
            <person name="Nichols A."/>
            <person name="Cepeda A.J."/>
            <person name="Yan W."/>
            <person name="Fan B."/>
            <person name="Jiang Y."/>
            <person name="Adhikari A."/>
            <person name="Zheng C.-J."/>
            <person name="Schuster L."/>
            <person name="Cowan T.M."/>
            <person name="Smanski M.J."/>
            <person name="Chevrette M.G."/>
            <person name="De Carvalho L.P.S."/>
            <person name="Shen B."/>
        </authorList>
    </citation>
    <scope>NUCLEOTIDE SEQUENCE [LARGE SCALE GENOMIC DNA]</scope>
    <source>
        <strain evidence="5 6">NPDC020327</strain>
    </source>
</reference>
<dbReference type="Proteomes" id="UP001611548">
    <property type="component" value="Unassembled WGS sequence"/>
</dbReference>
<dbReference type="EMBL" id="JBIRWE010000001">
    <property type="protein sequence ID" value="MFI1963169.1"/>
    <property type="molecule type" value="Genomic_DNA"/>
</dbReference>
<dbReference type="InterPro" id="IPR049381">
    <property type="entry name" value="UbiD-like_C"/>
</dbReference>
<evidence type="ECO:0000259" key="3">
    <source>
        <dbReference type="Pfam" id="PF20695"/>
    </source>
</evidence>
<dbReference type="GO" id="GO:0016829">
    <property type="term" value="F:lyase activity"/>
    <property type="evidence" value="ECO:0007669"/>
    <property type="project" value="UniProtKB-KW"/>
</dbReference>
<feature type="domain" description="3-octaprenyl-4-hydroxybenzoate carboxy-lyase-like N-terminal" evidence="3">
    <location>
        <begin position="11"/>
        <end position="96"/>
    </location>
</feature>
<keyword evidence="1" id="KW-0058">Aromatic hydrocarbons catabolism</keyword>
<organism evidence="5 6">
    <name type="scientific">Streptomyces pathocidini</name>
    <dbReference type="NCBI Taxonomy" id="1650571"/>
    <lineage>
        <taxon>Bacteria</taxon>
        <taxon>Bacillati</taxon>
        <taxon>Actinomycetota</taxon>
        <taxon>Actinomycetes</taxon>
        <taxon>Kitasatosporales</taxon>
        <taxon>Streptomycetaceae</taxon>
        <taxon>Streptomyces</taxon>
    </lineage>
</organism>
<feature type="binding site" evidence="1">
    <location>
        <position position="222"/>
    </location>
    <ligand>
        <name>K(+)</name>
        <dbReference type="ChEBI" id="CHEBI:29103"/>
    </ligand>
</feature>
<keyword evidence="6" id="KW-1185">Reference proteome</keyword>
<comment type="function">
    <text evidence="1">Catalyzes the prenyl-FMN-dependent decarboxylation of pyrrole-2-carboxylate (P2C). Can also catalyze the carboxylation of pyrrole in the presence of elevated concentrations of CO(2) or bicarbonate.</text>
</comment>
<feature type="binding site" evidence="1">
    <location>
        <position position="189"/>
    </location>
    <ligand>
        <name>Mn(2+)</name>
        <dbReference type="ChEBI" id="CHEBI:29035"/>
    </ligand>
</feature>
<comment type="catalytic activity">
    <reaction evidence="1">
        <text>pyrrole-2-carboxylate + H(+) = 1H-pyrrole + CO2</text>
        <dbReference type="Rhea" id="RHEA:31375"/>
        <dbReference type="ChEBI" id="CHEBI:15378"/>
        <dbReference type="ChEBI" id="CHEBI:16526"/>
        <dbReference type="ChEBI" id="CHEBI:19203"/>
        <dbReference type="ChEBI" id="CHEBI:27660"/>
        <dbReference type="EC" id="4.1.1.93"/>
    </reaction>
</comment>
<comment type="cofactor">
    <cofactor evidence="1">
        <name>K(+)</name>
        <dbReference type="ChEBI" id="CHEBI:29103"/>
    </cofactor>
    <text evidence="1">Binds 1 K(+) per subunit.</text>
</comment>
<dbReference type="InterPro" id="IPR002830">
    <property type="entry name" value="UbiD"/>
</dbReference>
<keyword evidence="1" id="KW-0210">Decarboxylase</keyword>
<keyword evidence="1" id="KW-0479">Metal-binding</keyword>
<comment type="cofactor">
    <cofactor evidence="1">
        <name>prenylated FMN</name>
        <dbReference type="ChEBI" id="CHEBI:87746"/>
    </cofactor>
    <text evidence="1">Binds 1 prenylated FMN per subunit.</text>
</comment>
<name>A0ABW7UKG9_9ACTN</name>
<feature type="binding site" evidence="1">
    <location>
        <position position="167"/>
    </location>
    <ligand>
        <name>K(+)</name>
        <dbReference type="ChEBI" id="CHEBI:29103"/>
    </ligand>
</feature>
<dbReference type="Gene3D" id="3.40.1670.10">
    <property type="entry name" value="UbiD C-terminal domain-like"/>
    <property type="match status" value="1"/>
</dbReference>
<feature type="domain" description="3-octaprenyl-4-hydroxybenzoate carboxy-lyase-like C-terminal" evidence="4">
    <location>
        <begin position="320"/>
        <end position="444"/>
    </location>
</feature>
<feature type="binding site" evidence="1">
    <location>
        <position position="189"/>
    </location>
    <ligand>
        <name>prenylated FMN</name>
        <dbReference type="ChEBI" id="CHEBI:87746"/>
    </ligand>
</feature>
<keyword evidence="1" id="KW-0288">FMN</keyword>
<evidence type="ECO:0000259" key="4">
    <source>
        <dbReference type="Pfam" id="PF20696"/>
    </source>
</evidence>
<dbReference type="InterPro" id="IPR048304">
    <property type="entry name" value="UbiD_Rift_dom"/>
</dbReference>
<evidence type="ECO:0000313" key="5">
    <source>
        <dbReference type="EMBL" id="MFI1963169.1"/>
    </source>
</evidence>
<accession>A0ABW7UKG9</accession>
<comment type="caution">
    <text evidence="1">Lacks conserved residue(s) required for the propagation of feature annotation.</text>
</comment>
<keyword evidence="1" id="KW-0630">Potassium</keyword>
<evidence type="ECO:0000259" key="2">
    <source>
        <dbReference type="Pfam" id="PF01977"/>
    </source>
</evidence>
<dbReference type="Pfam" id="PF01977">
    <property type="entry name" value="UbiD"/>
    <property type="match status" value="1"/>
</dbReference>
<dbReference type="SUPFAM" id="SSF50475">
    <property type="entry name" value="FMN-binding split barrel"/>
    <property type="match status" value="1"/>
</dbReference>
<evidence type="ECO:0000313" key="6">
    <source>
        <dbReference type="Proteomes" id="UP001611548"/>
    </source>
</evidence>
<keyword evidence="1" id="KW-0285">Flavoprotein</keyword>
<dbReference type="NCBIfam" id="TIGR00148">
    <property type="entry name" value="UbiD family decarboxylase"/>
    <property type="match status" value="1"/>
</dbReference>
<comment type="catalytic activity">
    <reaction evidence="1">
        <text>pyrrole-2-carboxylate + H2O = 1H-pyrrole + hydrogencarbonate</text>
        <dbReference type="Rhea" id="RHEA:31379"/>
        <dbReference type="ChEBI" id="CHEBI:15377"/>
        <dbReference type="ChEBI" id="CHEBI:17544"/>
        <dbReference type="ChEBI" id="CHEBI:19203"/>
        <dbReference type="ChEBI" id="CHEBI:27660"/>
        <dbReference type="EC" id="4.1.1.93"/>
    </reaction>
</comment>